<dbReference type="Pfam" id="PF05695">
    <property type="entry name" value="Ycf2"/>
    <property type="match status" value="1"/>
</dbReference>
<feature type="domain" description="Ycf2 N-terminal" evidence="1">
    <location>
        <begin position="10"/>
        <end position="80"/>
    </location>
</feature>
<gene>
    <name evidence="2" type="ORF">Godav_022042</name>
</gene>
<feature type="non-terminal residue" evidence="2">
    <location>
        <position position="80"/>
    </location>
</feature>
<evidence type="ECO:0000313" key="2">
    <source>
        <dbReference type="EMBL" id="MBA0635081.1"/>
    </source>
</evidence>
<sequence length="80" mass="9285">MGLKGVMGSLSRCSSMPRLFTEHEKRVNNHLLSEEIEEFVENPTRSILSFFLNRGLELYLDSKPTKRSTSDQKLLKKEQK</sequence>
<organism evidence="2 3">
    <name type="scientific">Gossypium davidsonii</name>
    <name type="common">Davidson's cotton</name>
    <name type="synonym">Gossypium klotzschianum subsp. davidsonii</name>
    <dbReference type="NCBI Taxonomy" id="34287"/>
    <lineage>
        <taxon>Eukaryota</taxon>
        <taxon>Viridiplantae</taxon>
        <taxon>Streptophyta</taxon>
        <taxon>Embryophyta</taxon>
        <taxon>Tracheophyta</taxon>
        <taxon>Spermatophyta</taxon>
        <taxon>Magnoliopsida</taxon>
        <taxon>eudicotyledons</taxon>
        <taxon>Gunneridae</taxon>
        <taxon>Pentapetalae</taxon>
        <taxon>rosids</taxon>
        <taxon>malvids</taxon>
        <taxon>Malvales</taxon>
        <taxon>Malvaceae</taxon>
        <taxon>Malvoideae</taxon>
        <taxon>Gossypium</taxon>
    </lineage>
</organism>
<proteinExistence type="predicted"/>
<dbReference type="AlphaFoldDB" id="A0A7J8TAA2"/>
<name>A0A7J8TAA2_GOSDV</name>
<protein>
    <recommendedName>
        <fullName evidence="1">Ycf2 N-terminal domain-containing protein</fullName>
    </recommendedName>
</protein>
<keyword evidence="3" id="KW-1185">Reference proteome</keyword>
<dbReference type="EMBL" id="JABFAC010240511">
    <property type="protein sequence ID" value="MBA0635081.1"/>
    <property type="molecule type" value="Genomic_DNA"/>
</dbReference>
<evidence type="ECO:0000259" key="1">
    <source>
        <dbReference type="Pfam" id="PF05695"/>
    </source>
</evidence>
<dbReference type="Proteomes" id="UP000593561">
    <property type="component" value="Unassembled WGS sequence"/>
</dbReference>
<dbReference type="InterPro" id="IPR056777">
    <property type="entry name" value="Ycf2_N"/>
</dbReference>
<accession>A0A7J8TAA2</accession>
<reference evidence="2 3" key="1">
    <citation type="journal article" date="2019" name="Genome Biol. Evol.">
        <title>Insights into the evolution of the New World diploid cottons (Gossypium, subgenus Houzingenia) based on genome sequencing.</title>
        <authorList>
            <person name="Grover C.E."/>
            <person name="Arick M.A. 2nd"/>
            <person name="Thrash A."/>
            <person name="Conover J.L."/>
            <person name="Sanders W.S."/>
            <person name="Peterson D.G."/>
            <person name="Frelichowski J.E."/>
            <person name="Scheffler J.A."/>
            <person name="Scheffler B.E."/>
            <person name="Wendel J.F."/>
        </authorList>
    </citation>
    <scope>NUCLEOTIDE SEQUENCE [LARGE SCALE GENOMIC DNA]</scope>
    <source>
        <strain evidence="2">27</strain>
        <tissue evidence="2">Leaf</tissue>
    </source>
</reference>
<comment type="caution">
    <text evidence="2">The sequence shown here is derived from an EMBL/GenBank/DDBJ whole genome shotgun (WGS) entry which is preliminary data.</text>
</comment>
<evidence type="ECO:0000313" key="3">
    <source>
        <dbReference type="Proteomes" id="UP000593561"/>
    </source>
</evidence>